<accession>A0ABR3GIX0</accession>
<dbReference type="SUPFAM" id="SSF54236">
    <property type="entry name" value="Ubiquitin-like"/>
    <property type="match status" value="1"/>
</dbReference>
<dbReference type="PROSITE" id="PS50030">
    <property type="entry name" value="UBA"/>
    <property type="match status" value="1"/>
</dbReference>
<dbReference type="PRINTS" id="PR00348">
    <property type="entry name" value="UBIQUITIN"/>
</dbReference>
<name>A0ABR3GIX0_9PEZI</name>
<dbReference type="PROSITE" id="PS50053">
    <property type="entry name" value="UBIQUITIN_2"/>
    <property type="match status" value="1"/>
</dbReference>
<dbReference type="InterPro" id="IPR009060">
    <property type="entry name" value="UBA-like_sf"/>
</dbReference>
<proteinExistence type="predicted"/>
<reference evidence="4 5" key="1">
    <citation type="submission" date="2024-02" db="EMBL/GenBank/DDBJ databases">
        <title>Discinaceae phylogenomics.</title>
        <authorList>
            <person name="Dirks A.C."/>
            <person name="James T.Y."/>
        </authorList>
    </citation>
    <scope>NUCLEOTIDE SEQUENCE [LARGE SCALE GENOMIC DNA]</scope>
    <source>
        <strain evidence="4 5">ACD0624</strain>
    </source>
</reference>
<dbReference type="SMART" id="SM00165">
    <property type="entry name" value="UBA"/>
    <property type="match status" value="1"/>
</dbReference>
<dbReference type="Gene3D" id="1.10.8.10">
    <property type="entry name" value="DNA helicase RuvA subunit, C-terminal domain"/>
    <property type="match status" value="1"/>
</dbReference>
<evidence type="ECO:0000313" key="4">
    <source>
        <dbReference type="EMBL" id="KAL0635884.1"/>
    </source>
</evidence>
<evidence type="ECO:0000256" key="1">
    <source>
        <dbReference type="SAM" id="MobiDB-lite"/>
    </source>
</evidence>
<protein>
    <submittedName>
        <fullName evidence="4">Uncharacterized protein</fullName>
    </submittedName>
</protein>
<gene>
    <name evidence="4" type="ORF">Q9L58_005127</name>
</gene>
<organism evidence="4 5">
    <name type="scientific">Discina gigas</name>
    <dbReference type="NCBI Taxonomy" id="1032678"/>
    <lineage>
        <taxon>Eukaryota</taxon>
        <taxon>Fungi</taxon>
        <taxon>Dikarya</taxon>
        <taxon>Ascomycota</taxon>
        <taxon>Pezizomycotina</taxon>
        <taxon>Pezizomycetes</taxon>
        <taxon>Pezizales</taxon>
        <taxon>Discinaceae</taxon>
        <taxon>Discina</taxon>
    </lineage>
</organism>
<dbReference type="CDD" id="cd14324">
    <property type="entry name" value="UBA_Dsk2p_like"/>
    <property type="match status" value="1"/>
</dbReference>
<dbReference type="InterPro" id="IPR015496">
    <property type="entry name" value="Ubiquilin"/>
</dbReference>
<dbReference type="EMBL" id="JBBBZM010000060">
    <property type="protein sequence ID" value="KAL0635884.1"/>
    <property type="molecule type" value="Genomic_DNA"/>
</dbReference>
<dbReference type="Pfam" id="PF23195">
    <property type="entry name" value="UBQLN1"/>
    <property type="match status" value="1"/>
</dbReference>
<dbReference type="InterPro" id="IPR000626">
    <property type="entry name" value="Ubiquitin-like_dom"/>
</dbReference>
<feature type="compositionally biased region" description="Low complexity" evidence="1">
    <location>
        <begin position="1"/>
        <end position="14"/>
    </location>
</feature>
<comment type="caution">
    <text evidence="4">The sequence shown here is derived from an EMBL/GenBank/DDBJ whole genome shotgun (WGS) entry which is preliminary data.</text>
</comment>
<dbReference type="Pfam" id="PF00240">
    <property type="entry name" value="ubiquitin"/>
    <property type="match status" value="1"/>
</dbReference>
<dbReference type="InterPro" id="IPR006636">
    <property type="entry name" value="STI1_HS-bd"/>
</dbReference>
<evidence type="ECO:0000259" key="3">
    <source>
        <dbReference type="PROSITE" id="PS50053"/>
    </source>
</evidence>
<dbReference type="InterPro" id="IPR029071">
    <property type="entry name" value="Ubiquitin-like_domsf"/>
</dbReference>
<dbReference type="InterPro" id="IPR015940">
    <property type="entry name" value="UBA"/>
</dbReference>
<dbReference type="Pfam" id="PF00627">
    <property type="entry name" value="UBA"/>
    <property type="match status" value="1"/>
</dbReference>
<sequence length="416" mass="43003">MSSNETPERPSSPSEAPPAEPVTFTVKSSHDQKYTISLPLTTPVLEVKNKLAEMSEIPADRQRLIYSGRVMKDEETLATYKIQSGHTVHMVKGAASNANRGAAAGGPASTGNVRPAVPTNIAAGSGNNPLAGLTGARYAGHVQLPSADMFGPDGGMGPPPDPEQLAQAMNNPLFQGTMNEMLRNPQLLDYIIASNPMLQQLGPEARRLMQSDMFRQMMTNPDVIRQMSQMGGSLGGRGFGGMGAPPPSFPEPGRTDTTPAPPGGAGAGTTASPPPQPPFGASGAPNPFAALFGAPADSTPGGQSFGFNPEILNQLGLGTAAPSTGTPSTGVPATGGQAAPLPMFDPAAMNALLSAMGQQGLGTPSPAPADNRPPEERYADQLRQLNDMGFFDFDRNVEALRRSGGSVQGAINQLLG</sequence>
<dbReference type="Proteomes" id="UP001447188">
    <property type="component" value="Unassembled WGS sequence"/>
</dbReference>
<dbReference type="PANTHER" id="PTHR10677:SF3">
    <property type="entry name" value="FI07626P-RELATED"/>
    <property type="match status" value="1"/>
</dbReference>
<dbReference type="InterPro" id="IPR019956">
    <property type="entry name" value="Ubiquitin_dom"/>
</dbReference>
<feature type="domain" description="UBA" evidence="2">
    <location>
        <begin position="373"/>
        <end position="416"/>
    </location>
</feature>
<dbReference type="SMART" id="SM00727">
    <property type="entry name" value="STI1"/>
    <property type="match status" value="2"/>
</dbReference>
<feature type="region of interest" description="Disordered" evidence="1">
    <location>
        <begin position="237"/>
        <end position="292"/>
    </location>
</feature>
<evidence type="ECO:0000259" key="2">
    <source>
        <dbReference type="PROSITE" id="PS50030"/>
    </source>
</evidence>
<feature type="domain" description="Ubiquitin-like" evidence="3">
    <location>
        <begin position="22"/>
        <end position="91"/>
    </location>
</feature>
<dbReference type="PROSITE" id="PS00299">
    <property type="entry name" value="UBIQUITIN_1"/>
    <property type="match status" value="1"/>
</dbReference>
<feature type="region of interest" description="Disordered" evidence="1">
    <location>
        <begin position="1"/>
        <end position="30"/>
    </location>
</feature>
<dbReference type="SMART" id="SM00213">
    <property type="entry name" value="UBQ"/>
    <property type="match status" value="1"/>
</dbReference>
<dbReference type="CDD" id="cd16106">
    <property type="entry name" value="Ubl_Dsk2p_like"/>
    <property type="match status" value="1"/>
</dbReference>
<keyword evidence="5" id="KW-1185">Reference proteome</keyword>
<dbReference type="PANTHER" id="PTHR10677">
    <property type="entry name" value="UBIQUILIN"/>
    <property type="match status" value="1"/>
</dbReference>
<evidence type="ECO:0000313" key="5">
    <source>
        <dbReference type="Proteomes" id="UP001447188"/>
    </source>
</evidence>
<dbReference type="InterPro" id="IPR019954">
    <property type="entry name" value="Ubiquitin_CS"/>
</dbReference>
<dbReference type="SUPFAM" id="SSF46934">
    <property type="entry name" value="UBA-like"/>
    <property type="match status" value="1"/>
</dbReference>
<dbReference type="Gene3D" id="3.10.20.90">
    <property type="entry name" value="Phosphatidylinositol 3-kinase Catalytic Subunit, Chain A, domain 1"/>
    <property type="match status" value="1"/>
</dbReference>